<dbReference type="PANTHER" id="PTHR43546:SF4">
    <property type="entry name" value="UPF0282 PROTEIN MJ1629"/>
    <property type="match status" value="1"/>
</dbReference>
<evidence type="ECO:0000313" key="1">
    <source>
        <dbReference type="EMBL" id="MPM36384.1"/>
    </source>
</evidence>
<gene>
    <name evidence="1" type="ORF">SDC9_82980</name>
</gene>
<evidence type="ECO:0008006" key="2">
    <source>
        <dbReference type="Google" id="ProtNLM"/>
    </source>
</evidence>
<proteinExistence type="predicted"/>
<dbReference type="Gene3D" id="3.60.15.10">
    <property type="entry name" value="Ribonuclease Z/Hydroxyacylglutathione hydrolase-like"/>
    <property type="match status" value="1"/>
</dbReference>
<dbReference type="EMBL" id="VSSQ01007591">
    <property type="protein sequence ID" value="MPM36384.1"/>
    <property type="molecule type" value="Genomic_DNA"/>
</dbReference>
<reference evidence="1" key="1">
    <citation type="submission" date="2019-08" db="EMBL/GenBank/DDBJ databases">
        <authorList>
            <person name="Kucharzyk K."/>
            <person name="Murdoch R.W."/>
            <person name="Higgins S."/>
            <person name="Loffler F."/>
        </authorList>
    </citation>
    <scope>NUCLEOTIDE SEQUENCE</scope>
</reference>
<dbReference type="SUPFAM" id="SSF56281">
    <property type="entry name" value="Metallo-hydrolase/oxidoreductase"/>
    <property type="match status" value="1"/>
</dbReference>
<comment type="caution">
    <text evidence="1">The sequence shown here is derived from an EMBL/GenBank/DDBJ whole genome shotgun (WGS) entry which is preliminary data.</text>
</comment>
<dbReference type="PANTHER" id="PTHR43546">
    <property type="entry name" value="UPF0173 METAL-DEPENDENT HYDROLASE MJ1163-RELATED"/>
    <property type="match status" value="1"/>
</dbReference>
<accession>A0A644ZET0</accession>
<dbReference type="InterPro" id="IPR036866">
    <property type="entry name" value="RibonucZ/Hydroxyglut_hydro"/>
</dbReference>
<protein>
    <recommendedName>
        <fullName evidence="2">Metallo-beta-lactamase domain-containing protein</fullName>
    </recommendedName>
</protein>
<sequence>MIRVTFLAHSGFLVELDGVNFLFDWWKGELPALSDKPLFCFASHGHGDHFAPQIFSLDDGSREVCFLLGKGIELSAENREKWGLSPETAEKCAVLDGNERMELPHGVTVETLPSTDEGVALIITYEGKTLYHAGDLNWWHWEEEPGDWNRTMEADFKRYIEPLRGRHIDLAFAPLDPRQGEAAGWGLRYLLELAEVQRLIPMHQWKDFSPTQRFLAEYPQWTEILLPVEQMGQQWNL</sequence>
<dbReference type="InterPro" id="IPR050114">
    <property type="entry name" value="UPF0173_UPF0282_UlaG_hydrolase"/>
</dbReference>
<name>A0A644ZET0_9ZZZZ</name>
<organism evidence="1">
    <name type="scientific">bioreactor metagenome</name>
    <dbReference type="NCBI Taxonomy" id="1076179"/>
    <lineage>
        <taxon>unclassified sequences</taxon>
        <taxon>metagenomes</taxon>
        <taxon>ecological metagenomes</taxon>
    </lineage>
</organism>
<dbReference type="AlphaFoldDB" id="A0A644ZET0"/>